<organism evidence="1 2">
    <name type="scientific">Panagrolaimus sp. ES5</name>
    <dbReference type="NCBI Taxonomy" id="591445"/>
    <lineage>
        <taxon>Eukaryota</taxon>
        <taxon>Metazoa</taxon>
        <taxon>Ecdysozoa</taxon>
        <taxon>Nematoda</taxon>
        <taxon>Chromadorea</taxon>
        <taxon>Rhabditida</taxon>
        <taxon>Tylenchina</taxon>
        <taxon>Panagrolaimomorpha</taxon>
        <taxon>Panagrolaimoidea</taxon>
        <taxon>Panagrolaimidae</taxon>
        <taxon>Panagrolaimus</taxon>
    </lineage>
</organism>
<dbReference type="WBParaSite" id="ES5_v2.g7298.t1">
    <property type="protein sequence ID" value="ES5_v2.g7298.t1"/>
    <property type="gene ID" value="ES5_v2.g7298"/>
</dbReference>
<sequence>MNNLYYEDDLNSFSPIHHPSPDETEPRGILINKTNTAANQYQPPPKVTTNHYQPPPPKPDPPTQPQPPIAAANIHKPIRPRSASIQSRKSIGETNNDDEKLNPGLREHPRKTIVAFGRTTKVDETIKNIRPTGVPYKPPIGSTKDIMDLRKTVEHQTVQIQTQQEEIQKLKTSIQVQQEKYCYLLDSNSKLWSYLNNIEKQIAATKTAPEKKQYNNHMMAKDMGKENVIVSNIGNQNLPKDSIAIKKYREKNVAAEEKVEKPVQKSRNEEEHQLVPTQNPIKIAPEIDAISAVQRYLNANPNRAKEIEKIAKNLNKKQPKSHSDESEEEESERKKMEKRKGGGGHGGGHHQQHHHKHNNDVVEKITLERKIYKRNNIRDYLSSTVDDTLEKFGIFQSTVQDRNHRHHQNRRRQSPTTPTIHEVTSSSSSSSFADDTFLEEQNIRHRLSPERHRQQHHRGKKDSDGELRKTSSVEATMMPDRFDDDDMSSDSDTPPLPPQPRKERRQRVAERFKERKH</sequence>
<reference evidence="2" key="1">
    <citation type="submission" date="2022-11" db="UniProtKB">
        <authorList>
            <consortium name="WormBaseParasite"/>
        </authorList>
    </citation>
    <scope>IDENTIFICATION</scope>
</reference>
<dbReference type="Proteomes" id="UP000887579">
    <property type="component" value="Unplaced"/>
</dbReference>
<evidence type="ECO:0000313" key="1">
    <source>
        <dbReference type="Proteomes" id="UP000887579"/>
    </source>
</evidence>
<name>A0AC34GS70_9BILA</name>
<protein>
    <submittedName>
        <fullName evidence="2">Uncharacterized protein</fullName>
    </submittedName>
</protein>
<accession>A0AC34GS70</accession>
<proteinExistence type="predicted"/>
<evidence type="ECO:0000313" key="2">
    <source>
        <dbReference type="WBParaSite" id="ES5_v2.g7298.t1"/>
    </source>
</evidence>